<dbReference type="Gene3D" id="3.40.50.410">
    <property type="entry name" value="von Willebrand factor, type A domain"/>
    <property type="match status" value="1"/>
</dbReference>
<keyword evidence="4" id="KW-1185">Reference proteome</keyword>
<protein>
    <submittedName>
        <fullName evidence="3">DUF58 domain-containing protein</fullName>
    </submittedName>
</protein>
<accession>A0A370DJS8</accession>
<dbReference type="Proteomes" id="UP000254771">
    <property type="component" value="Unassembled WGS sequence"/>
</dbReference>
<dbReference type="InterPro" id="IPR036465">
    <property type="entry name" value="vWFA_dom_sf"/>
</dbReference>
<proteinExistence type="predicted"/>
<evidence type="ECO:0000313" key="4">
    <source>
        <dbReference type="Proteomes" id="UP000254771"/>
    </source>
</evidence>
<dbReference type="EMBL" id="QFXE01000014">
    <property type="protein sequence ID" value="RDH85162.1"/>
    <property type="molecule type" value="Genomic_DNA"/>
</dbReference>
<keyword evidence="1" id="KW-1133">Transmembrane helix</keyword>
<dbReference type="InterPro" id="IPR002881">
    <property type="entry name" value="DUF58"/>
</dbReference>
<dbReference type="SUPFAM" id="SSF53300">
    <property type="entry name" value="vWA-like"/>
    <property type="match status" value="1"/>
</dbReference>
<dbReference type="PANTHER" id="PTHR33608:SF3">
    <property type="entry name" value="SLR2013 PROTEIN"/>
    <property type="match status" value="1"/>
</dbReference>
<evidence type="ECO:0000259" key="2">
    <source>
        <dbReference type="Pfam" id="PF01882"/>
    </source>
</evidence>
<comment type="caution">
    <text evidence="3">The sequence shown here is derived from an EMBL/GenBank/DDBJ whole genome shotgun (WGS) entry which is preliminary data.</text>
</comment>
<feature type="domain" description="DUF58" evidence="2">
    <location>
        <begin position="228"/>
        <end position="401"/>
    </location>
</feature>
<dbReference type="AlphaFoldDB" id="A0A370DJS8"/>
<sequence length="465" mass="52838">MVLRDQFFHYSVFYFTKHNRYEENVVRPLSSTTPDRNSLYLVLVLLILALLTAFQPTLGLVWKGAAALLVATMMLDFFQARRIVPPKLTRLVRGSIPVGVWSPVELQLENRSGHGLNLVVHDFHPPDYGVEGQPLEFKLPAGRSATLAYRILPERRGDGHFNGSDIVLYSPLRLWRRKIHLPLQETVRVFPNFREIAHFALLATDNKLSQLGVRHRRRRGEGSDFHQLREYRAGDTMRQIDWKASSRYRRLISKEYQDERDQQLVFLLDCGRHMRHMDGGGAHLDHALNAMLLLAYVAARQGDAVGFLAFGGENRWQPPAKGGDLIRRLLDRTYDLDSTLEAADYMAAARELTSLLRRRALVILITNSRDDDRAELSRALALLTRRHLVVVADLRETSLDETLSQPVQGFESALAFQSVVDYLANRSLTHDSLRHQGALLLDTVPGKLPVELVNTYLDVKATGVL</sequence>
<dbReference type="PANTHER" id="PTHR33608">
    <property type="entry name" value="BLL2464 PROTEIN"/>
    <property type="match status" value="1"/>
</dbReference>
<name>A0A370DJS8_9GAMM</name>
<dbReference type="Pfam" id="PF01882">
    <property type="entry name" value="DUF58"/>
    <property type="match status" value="1"/>
</dbReference>
<evidence type="ECO:0000256" key="1">
    <source>
        <dbReference type="SAM" id="Phobius"/>
    </source>
</evidence>
<gene>
    <name evidence="3" type="ORF">DIZ78_11585</name>
</gene>
<keyword evidence="1" id="KW-0812">Transmembrane</keyword>
<organism evidence="3 4">
    <name type="scientific">endosymbiont of Escarpia spicata</name>
    <dbReference type="NCBI Taxonomy" id="2200908"/>
    <lineage>
        <taxon>Bacteria</taxon>
        <taxon>Pseudomonadati</taxon>
        <taxon>Pseudomonadota</taxon>
        <taxon>Gammaproteobacteria</taxon>
        <taxon>sulfur-oxidizing symbionts</taxon>
    </lineage>
</organism>
<feature type="transmembrane region" description="Helical" evidence="1">
    <location>
        <begin position="37"/>
        <end position="54"/>
    </location>
</feature>
<reference evidence="3 4" key="1">
    <citation type="journal article" date="2018" name="ISME J.">
        <title>Endosymbiont genomes yield clues of tubeworm success.</title>
        <authorList>
            <person name="Li Y."/>
            <person name="Liles M.R."/>
            <person name="Halanych K.M."/>
        </authorList>
    </citation>
    <scope>NUCLEOTIDE SEQUENCE [LARGE SCALE GENOMIC DNA]</scope>
    <source>
        <strain evidence="3">A1462</strain>
    </source>
</reference>
<keyword evidence="1" id="KW-0472">Membrane</keyword>
<evidence type="ECO:0000313" key="3">
    <source>
        <dbReference type="EMBL" id="RDH85162.1"/>
    </source>
</evidence>